<gene>
    <name evidence="2" type="ORF">SAMN02745824_1867</name>
</gene>
<name>A0A1N6DEZ7_9SPHN</name>
<accession>A0A1N6DEZ7</accession>
<keyword evidence="3" id="KW-1185">Reference proteome</keyword>
<keyword evidence="1" id="KW-0732">Signal</keyword>
<dbReference type="STRING" id="1123272.SAMN02745824_1867"/>
<dbReference type="Proteomes" id="UP000185192">
    <property type="component" value="Unassembled WGS sequence"/>
</dbReference>
<reference evidence="3" key="1">
    <citation type="submission" date="2016-11" db="EMBL/GenBank/DDBJ databases">
        <authorList>
            <person name="Varghese N."/>
            <person name="Submissions S."/>
        </authorList>
    </citation>
    <scope>NUCLEOTIDE SEQUENCE [LARGE SCALE GENOMIC DNA]</scope>
    <source>
        <strain evidence="3">DSM 22363</strain>
    </source>
</reference>
<evidence type="ECO:0000256" key="1">
    <source>
        <dbReference type="SAM" id="SignalP"/>
    </source>
</evidence>
<feature type="chain" id="PRO_5012455585" description="Group 4 capsule polysaccharide lipoprotein gfcB, YjbF" evidence="1">
    <location>
        <begin position="21"/>
        <end position="239"/>
    </location>
</feature>
<evidence type="ECO:0000313" key="3">
    <source>
        <dbReference type="Proteomes" id="UP000185192"/>
    </source>
</evidence>
<sequence>MKKLAAAFAMSLLLAGCASGGSSSERERFFRAAGKPVANPSALVKAELAFARLAREEGQWTAFRETATADAVMFVPNLSSAQVWLKGKADPAQAVDWQPHKIHMSCDGIMGVVTGAWQAANGSTGSFVTIWEKQDARERRLRGQEEEWKWVFDHGVPVDTPLPEPDFVETEVASCKGGPVPPNIPAPENGKKIGGQSLDKTFQWSATQAADGKRGLTVLLWNGEAYRPVVDEDFGVPQP</sequence>
<dbReference type="RefSeq" id="WP_074204726.1">
    <property type="nucleotide sequence ID" value="NZ_FSQW01000001.1"/>
</dbReference>
<dbReference type="AlphaFoldDB" id="A0A1N6DEZ7"/>
<dbReference type="OrthoDB" id="7201546at2"/>
<protein>
    <recommendedName>
        <fullName evidence="4">Group 4 capsule polysaccharide lipoprotein gfcB, YjbF</fullName>
    </recommendedName>
</protein>
<feature type="signal peptide" evidence="1">
    <location>
        <begin position="1"/>
        <end position="20"/>
    </location>
</feature>
<dbReference type="EMBL" id="FSQW01000001">
    <property type="protein sequence ID" value="SIN69326.1"/>
    <property type="molecule type" value="Genomic_DNA"/>
</dbReference>
<evidence type="ECO:0008006" key="4">
    <source>
        <dbReference type="Google" id="ProtNLM"/>
    </source>
</evidence>
<dbReference type="PROSITE" id="PS51257">
    <property type="entry name" value="PROKAR_LIPOPROTEIN"/>
    <property type="match status" value="1"/>
</dbReference>
<evidence type="ECO:0000313" key="2">
    <source>
        <dbReference type="EMBL" id="SIN69326.1"/>
    </source>
</evidence>
<proteinExistence type="predicted"/>
<organism evidence="2 3">
    <name type="scientific">Parasphingorhabdus marina DSM 22363</name>
    <dbReference type="NCBI Taxonomy" id="1123272"/>
    <lineage>
        <taxon>Bacteria</taxon>
        <taxon>Pseudomonadati</taxon>
        <taxon>Pseudomonadota</taxon>
        <taxon>Alphaproteobacteria</taxon>
        <taxon>Sphingomonadales</taxon>
        <taxon>Sphingomonadaceae</taxon>
        <taxon>Parasphingorhabdus</taxon>
    </lineage>
</organism>